<sequence length="112" mass="12899">MLLNDGIYNDTRILSPSSIDLLKKCKTVNLNEKRTLGWVISDQNYDMGDYYSDCALFHTGFSGGSIYIDFDRSLGLLCMTNRIHPSRENTKIFQERNNIHNLAIQCVLENEF</sequence>
<dbReference type="InterPro" id="IPR012338">
    <property type="entry name" value="Beta-lactam/transpept-like"/>
</dbReference>
<evidence type="ECO:0008006" key="2">
    <source>
        <dbReference type="Google" id="ProtNLM"/>
    </source>
</evidence>
<dbReference type="AlphaFoldDB" id="A0A645D6D9"/>
<accession>A0A645D6D9</accession>
<comment type="caution">
    <text evidence="1">The sequence shown here is derived from an EMBL/GenBank/DDBJ whole genome shotgun (WGS) entry which is preliminary data.</text>
</comment>
<reference evidence="1" key="1">
    <citation type="submission" date="2019-08" db="EMBL/GenBank/DDBJ databases">
        <authorList>
            <person name="Kucharzyk K."/>
            <person name="Murdoch R.W."/>
            <person name="Higgins S."/>
            <person name="Loffler F."/>
        </authorList>
    </citation>
    <scope>NUCLEOTIDE SEQUENCE</scope>
</reference>
<dbReference type="Gene3D" id="3.40.710.10">
    <property type="entry name" value="DD-peptidase/beta-lactamase superfamily"/>
    <property type="match status" value="1"/>
</dbReference>
<organism evidence="1">
    <name type="scientific">bioreactor metagenome</name>
    <dbReference type="NCBI Taxonomy" id="1076179"/>
    <lineage>
        <taxon>unclassified sequences</taxon>
        <taxon>metagenomes</taxon>
        <taxon>ecological metagenomes</taxon>
    </lineage>
</organism>
<proteinExistence type="predicted"/>
<gene>
    <name evidence="1" type="ORF">SDC9_132012</name>
</gene>
<evidence type="ECO:0000313" key="1">
    <source>
        <dbReference type="EMBL" id="MPM84936.1"/>
    </source>
</evidence>
<dbReference type="SUPFAM" id="SSF56601">
    <property type="entry name" value="beta-lactamase/transpeptidase-like"/>
    <property type="match status" value="1"/>
</dbReference>
<protein>
    <recommendedName>
        <fullName evidence="2">Beta-lactamase-related domain-containing protein</fullName>
    </recommendedName>
</protein>
<name>A0A645D6D9_9ZZZZ</name>
<dbReference type="EMBL" id="VSSQ01033367">
    <property type="protein sequence ID" value="MPM84936.1"/>
    <property type="molecule type" value="Genomic_DNA"/>
</dbReference>